<name>A0A9D4DW05_DREPO</name>
<feature type="transmembrane region" description="Helical" evidence="3">
    <location>
        <begin position="86"/>
        <end position="112"/>
    </location>
</feature>
<sequence>MNVAVPDVRECTRRFVAFRLCSPALCVALNDTCPCSQSSDYRCPNSLCISPHFRCDGNPDCPGGEDEVACPSMGHLVSERPEENSMAVIVTLATICALFCIVILVMVARFVIKKRNANTSTDYKSGCAEQFRRSYITADTSSSDDNDKSSRRIIKYYPIVPSSKEDCAWAHIKKVSLEKIEVDTERHTTRDVIDCEDGTTDVKDINVAFDDCVEINVPGVTEKSTKAVGVGKYMFKPRLKYTNCNEILFKDKDEKEKLYVINSYKHCSGKSIVPSTLTFDKDPDNFTAKFNNEFLCSSTPRQGARQLMLSNILNTSTDSINSNV</sequence>
<dbReference type="SUPFAM" id="SSF57424">
    <property type="entry name" value="LDL receptor-like module"/>
    <property type="match status" value="1"/>
</dbReference>
<dbReference type="InterPro" id="IPR002172">
    <property type="entry name" value="LDrepeatLR_classA_rpt"/>
</dbReference>
<evidence type="ECO:0000256" key="3">
    <source>
        <dbReference type="SAM" id="Phobius"/>
    </source>
</evidence>
<keyword evidence="3" id="KW-0472">Membrane</keyword>
<keyword evidence="3" id="KW-0812">Transmembrane</keyword>
<evidence type="ECO:0000313" key="4">
    <source>
        <dbReference type="EMBL" id="KAH3769014.1"/>
    </source>
</evidence>
<dbReference type="OrthoDB" id="6038837at2759"/>
<protein>
    <recommendedName>
        <fullName evidence="6">Vitellogenin receptor</fullName>
    </recommendedName>
</protein>
<feature type="disulfide bond" evidence="2">
    <location>
        <begin position="55"/>
        <end position="70"/>
    </location>
</feature>
<feature type="disulfide bond" evidence="2">
    <location>
        <begin position="43"/>
        <end position="61"/>
    </location>
</feature>
<evidence type="ECO:0008006" key="6">
    <source>
        <dbReference type="Google" id="ProtNLM"/>
    </source>
</evidence>
<reference evidence="4" key="1">
    <citation type="journal article" date="2019" name="bioRxiv">
        <title>The Genome of the Zebra Mussel, Dreissena polymorpha: A Resource for Invasive Species Research.</title>
        <authorList>
            <person name="McCartney M.A."/>
            <person name="Auch B."/>
            <person name="Kono T."/>
            <person name="Mallez S."/>
            <person name="Zhang Y."/>
            <person name="Obille A."/>
            <person name="Becker A."/>
            <person name="Abrahante J.E."/>
            <person name="Garbe J."/>
            <person name="Badalamenti J.P."/>
            <person name="Herman A."/>
            <person name="Mangelson H."/>
            <person name="Liachko I."/>
            <person name="Sullivan S."/>
            <person name="Sone E.D."/>
            <person name="Koren S."/>
            <person name="Silverstein K.A.T."/>
            <person name="Beckman K.B."/>
            <person name="Gohl D.M."/>
        </authorList>
    </citation>
    <scope>NUCLEOTIDE SEQUENCE</scope>
    <source>
        <strain evidence="4">Duluth1</strain>
        <tissue evidence="4">Whole animal</tissue>
    </source>
</reference>
<accession>A0A9D4DW05</accession>
<dbReference type="InterPro" id="IPR023415">
    <property type="entry name" value="LDLR_class-A_CS"/>
</dbReference>
<comment type="caution">
    <text evidence="2">Lacks conserved residue(s) required for the propagation of feature annotation.</text>
</comment>
<evidence type="ECO:0000256" key="2">
    <source>
        <dbReference type="PROSITE-ProRule" id="PRU00124"/>
    </source>
</evidence>
<dbReference type="EMBL" id="JAIWYP010000009">
    <property type="protein sequence ID" value="KAH3769014.1"/>
    <property type="molecule type" value="Genomic_DNA"/>
</dbReference>
<dbReference type="PROSITE" id="PS50068">
    <property type="entry name" value="LDLRA_2"/>
    <property type="match status" value="1"/>
</dbReference>
<evidence type="ECO:0000256" key="1">
    <source>
        <dbReference type="ARBA" id="ARBA00023157"/>
    </source>
</evidence>
<keyword evidence="3" id="KW-1133">Transmembrane helix</keyword>
<organism evidence="4 5">
    <name type="scientific">Dreissena polymorpha</name>
    <name type="common">Zebra mussel</name>
    <name type="synonym">Mytilus polymorpha</name>
    <dbReference type="NCBI Taxonomy" id="45954"/>
    <lineage>
        <taxon>Eukaryota</taxon>
        <taxon>Metazoa</taxon>
        <taxon>Spiralia</taxon>
        <taxon>Lophotrochozoa</taxon>
        <taxon>Mollusca</taxon>
        <taxon>Bivalvia</taxon>
        <taxon>Autobranchia</taxon>
        <taxon>Heteroconchia</taxon>
        <taxon>Euheterodonta</taxon>
        <taxon>Imparidentia</taxon>
        <taxon>Neoheterodontei</taxon>
        <taxon>Myida</taxon>
        <taxon>Dreissenoidea</taxon>
        <taxon>Dreissenidae</taxon>
        <taxon>Dreissena</taxon>
    </lineage>
</organism>
<dbReference type="CDD" id="cd00112">
    <property type="entry name" value="LDLa"/>
    <property type="match status" value="1"/>
</dbReference>
<dbReference type="PROSITE" id="PS01209">
    <property type="entry name" value="LDLRA_1"/>
    <property type="match status" value="1"/>
</dbReference>
<dbReference type="InterPro" id="IPR036055">
    <property type="entry name" value="LDL_receptor-like_sf"/>
</dbReference>
<reference evidence="4" key="2">
    <citation type="submission" date="2020-11" db="EMBL/GenBank/DDBJ databases">
        <authorList>
            <person name="McCartney M.A."/>
            <person name="Auch B."/>
            <person name="Kono T."/>
            <person name="Mallez S."/>
            <person name="Becker A."/>
            <person name="Gohl D.M."/>
            <person name="Silverstein K.A.T."/>
            <person name="Koren S."/>
            <person name="Bechman K.B."/>
            <person name="Herman A."/>
            <person name="Abrahante J.E."/>
            <person name="Garbe J."/>
        </authorList>
    </citation>
    <scope>NUCLEOTIDE SEQUENCE</scope>
    <source>
        <strain evidence="4">Duluth1</strain>
        <tissue evidence="4">Whole animal</tissue>
    </source>
</reference>
<dbReference type="AlphaFoldDB" id="A0A9D4DW05"/>
<keyword evidence="5" id="KW-1185">Reference proteome</keyword>
<keyword evidence="1 2" id="KW-1015">Disulfide bond</keyword>
<gene>
    <name evidence="4" type="ORF">DPMN_170261</name>
</gene>
<dbReference type="Gene3D" id="4.10.400.10">
    <property type="entry name" value="Low-density Lipoprotein Receptor"/>
    <property type="match status" value="1"/>
</dbReference>
<proteinExistence type="predicted"/>
<comment type="caution">
    <text evidence="4">The sequence shown here is derived from an EMBL/GenBank/DDBJ whole genome shotgun (WGS) entry which is preliminary data.</text>
</comment>
<dbReference type="SMART" id="SM00192">
    <property type="entry name" value="LDLa"/>
    <property type="match status" value="1"/>
</dbReference>
<evidence type="ECO:0000313" key="5">
    <source>
        <dbReference type="Proteomes" id="UP000828390"/>
    </source>
</evidence>
<dbReference type="Proteomes" id="UP000828390">
    <property type="component" value="Unassembled WGS sequence"/>
</dbReference>
<dbReference type="Pfam" id="PF00057">
    <property type="entry name" value="Ldl_recept_a"/>
    <property type="match status" value="1"/>
</dbReference>